<dbReference type="SMART" id="SM00345">
    <property type="entry name" value="HTH_GNTR"/>
    <property type="match status" value="1"/>
</dbReference>
<evidence type="ECO:0000313" key="6">
    <source>
        <dbReference type="Proteomes" id="UP000287969"/>
    </source>
</evidence>
<evidence type="ECO:0000256" key="2">
    <source>
        <dbReference type="ARBA" id="ARBA00023125"/>
    </source>
</evidence>
<organism evidence="5 6">
    <name type="scientific">Acidilutibacter cellobiosedens</name>
    <dbReference type="NCBI Taxonomy" id="2507161"/>
    <lineage>
        <taxon>Bacteria</taxon>
        <taxon>Bacillati</taxon>
        <taxon>Bacillota</taxon>
        <taxon>Tissierellia</taxon>
        <taxon>Tissierellales</taxon>
        <taxon>Acidilutibacteraceae</taxon>
        <taxon>Acidilutibacter</taxon>
    </lineage>
</organism>
<dbReference type="KEGG" id="spoa:EQM13_16610"/>
<dbReference type="InterPro" id="IPR036390">
    <property type="entry name" value="WH_DNA-bd_sf"/>
</dbReference>
<dbReference type="PROSITE" id="PS50949">
    <property type="entry name" value="HTH_GNTR"/>
    <property type="match status" value="1"/>
</dbReference>
<evidence type="ECO:0000256" key="1">
    <source>
        <dbReference type="ARBA" id="ARBA00023015"/>
    </source>
</evidence>
<dbReference type="PANTHER" id="PTHR38445">
    <property type="entry name" value="HTH-TYPE TRANSCRIPTIONAL REPRESSOR YTRA"/>
    <property type="match status" value="1"/>
</dbReference>
<feature type="domain" description="HTH gntR-type" evidence="4">
    <location>
        <begin position="11"/>
        <end position="79"/>
    </location>
</feature>
<dbReference type="AlphaFoldDB" id="A0A410QG45"/>
<evidence type="ECO:0000313" key="5">
    <source>
        <dbReference type="EMBL" id="QAT63072.1"/>
    </source>
</evidence>
<dbReference type="InterPro" id="IPR036388">
    <property type="entry name" value="WH-like_DNA-bd_sf"/>
</dbReference>
<dbReference type="EMBL" id="CP035282">
    <property type="protein sequence ID" value="QAT63072.1"/>
    <property type="molecule type" value="Genomic_DNA"/>
</dbReference>
<gene>
    <name evidence="5" type="ORF">EQM13_16610</name>
</gene>
<dbReference type="RefSeq" id="WP_071139285.1">
    <property type="nucleotide sequence ID" value="NZ_CP035282.1"/>
</dbReference>
<dbReference type="Pfam" id="PF00392">
    <property type="entry name" value="GntR"/>
    <property type="match status" value="1"/>
</dbReference>
<sequence>MKIIVSNSSNEPIYEQVVNQIKEMIIKGELKEGEALPSIRGLARDLSISVITTKRAYEELEKEGFIETVQGKGSFVALQNKELIKEKKLQIIEEKLSEIVKESRLLGISYDEIEEMLKILFEEE</sequence>
<protein>
    <submittedName>
        <fullName evidence="5">GntR family transcriptional regulator</fullName>
    </submittedName>
</protein>
<dbReference type="CDD" id="cd07377">
    <property type="entry name" value="WHTH_GntR"/>
    <property type="match status" value="1"/>
</dbReference>
<dbReference type="OrthoDB" id="9801546at2"/>
<name>A0A410QG45_9FIRM</name>
<reference evidence="6" key="1">
    <citation type="submission" date="2019-01" db="EMBL/GenBank/DDBJ databases">
        <title>Draft genomes of a novel of Sporanaerobacter strains.</title>
        <authorList>
            <person name="Ma S."/>
        </authorList>
    </citation>
    <scope>NUCLEOTIDE SEQUENCE [LARGE SCALE GENOMIC DNA]</scope>
    <source>
        <strain evidence="6">NJN-17</strain>
    </source>
</reference>
<keyword evidence="2" id="KW-0238">DNA-binding</keyword>
<evidence type="ECO:0000259" key="4">
    <source>
        <dbReference type="PROSITE" id="PS50949"/>
    </source>
</evidence>
<accession>A0A410QG45</accession>
<dbReference type="SUPFAM" id="SSF46785">
    <property type="entry name" value="Winged helix' DNA-binding domain"/>
    <property type="match status" value="1"/>
</dbReference>
<evidence type="ECO:0000256" key="3">
    <source>
        <dbReference type="ARBA" id="ARBA00023163"/>
    </source>
</evidence>
<dbReference type="InterPro" id="IPR000524">
    <property type="entry name" value="Tscrpt_reg_HTH_GntR"/>
</dbReference>
<proteinExistence type="predicted"/>
<keyword evidence="3" id="KW-0804">Transcription</keyword>
<dbReference type="GO" id="GO:0003677">
    <property type="term" value="F:DNA binding"/>
    <property type="evidence" value="ECO:0007669"/>
    <property type="project" value="UniProtKB-KW"/>
</dbReference>
<dbReference type="GO" id="GO:0003700">
    <property type="term" value="F:DNA-binding transcription factor activity"/>
    <property type="evidence" value="ECO:0007669"/>
    <property type="project" value="InterPro"/>
</dbReference>
<dbReference type="Gene3D" id="1.10.10.10">
    <property type="entry name" value="Winged helix-like DNA-binding domain superfamily/Winged helix DNA-binding domain"/>
    <property type="match status" value="1"/>
</dbReference>
<dbReference type="PANTHER" id="PTHR38445:SF7">
    <property type="entry name" value="GNTR-FAMILY TRANSCRIPTIONAL REGULATOR"/>
    <property type="match status" value="1"/>
</dbReference>
<keyword evidence="6" id="KW-1185">Reference proteome</keyword>
<keyword evidence="1" id="KW-0805">Transcription regulation</keyword>
<dbReference type="Proteomes" id="UP000287969">
    <property type="component" value="Chromosome"/>
</dbReference>